<dbReference type="PANTHER" id="PTHR30006">
    <property type="entry name" value="THIAMINE-BINDING PERIPLASMIC PROTEIN-RELATED"/>
    <property type="match status" value="1"/>
</dbReference>
<evidence type="ECO:0000313" key="4">
    <source>
        <dbReference type="Proteomes" id="UP000235994"/>
    </source>
</evidence>
<name>A0A2N8KN34_9BURK</name>
<dbReference type="SUPFAM" id="SSF53850">
    <property type="entry name" value="Periplasmic binding protein-like II"/>
    <property type="match status" value="1"/>
</dbReference>
<dbReference type="GO" id="GO:0015888">
    <property type="term" value="P:thiamine transport"/>
    <property type="evidence" value="ECO:0007669"/>
    <property type="project" value="TreeGrafter"/>
</dbReference>
<dbReference type="GO" id="GO:0030976">
    <property type="term" value="F:thiamine pyrophosphate binding"/>
    <property type="evidence" value="ECO:0007669"/>
    <property type="project" value="TreeGrafter"/>
</dbReference>
<comment type="caution">
    <text evidence="3">The sequence shown here is derived from an EMBL/GenBank/DDBJ whole genome shotgun (WGS) entry which is preliminary data.</text>
</comment>
<dbReference type="Gene3D" id="3.40.190.10">
    <property type="entry name" value="Periplasmic binding protein-like II"/>
    <property type="match status" value="2"/>
</dbReference>
<dbReference type="RefSeq" id="WP_102770822.1">
    <property type="nucleotide sequence ID" value="NZ_POQS01000001.1"/>
</dbReference>
<dbReference type="Pfam" id="PF13416">
    <property type="entry name" value="SBP_bac_8"/>
    <property type="match status" value="1"/>
</dbReference>
<dbReference type="GO" id="GO:0030975">
    <property type="term" value="F:thiamine binding"/>
    <property type="evidence" value="ECO:0007669"/>
    <property type="project" value="TreeGrafter"/>
</dbReference>
<organism evidence="3 4">
    <name type="scientific">Achromobacter pulmonis</name>
    <dbReference type="NCBI Taxonomy" id="1389932"/>
    <lineage>
        <taxon>Bacteria</taxon>
        <taxon>Pseudomonadati</taxon>
        <taxon>Pseudomonadota</taxon>
        <taxon>Betaproteobacteria</taxon>
        <taxon>Burkholderiales</taxon>
        <taxon>Alcaligenaceae</taxon>
        <taxon>Achromobacter</taxon>
    </lineage>
</organism>
<evidence type="ECO:0000313" key="3">
    <source>
        <dbReference type="EMBL" id="PND34864.1"/>
    </source>
</evidence>
<feature type="chain" id="PRO_5014945030" evidence="2">
    <location>
        <begin position="27"/>
        <end position="344"/>
    </location>
</feature>
<evidence type="ECO:0000256" key="1">
    <source>
        <dbReference type="ARBA" id="ARBA00022729"/>
    </source>
</evidence>
<keyword evidence="4" id="KW-1185">Reference proteome</keyword>
<gene>
    <name evidence="3" type="ORF">C1I89_00190</name>
</gene>
<feature type="signal peptide" evidence="2">
    <location>
        <begin position="1"/>
        <end position="26"/>
    </location>
</feature>
<proteinExistence type="predicted"/>
<dbReference type="PANTHER" id="PTHR30006:SF2">
    <property type="entry name" value="ABC TRANSPORTER SUBSTRATE-BINDING PROTEIN"/>
    <property type="match status" value="1"/>
</dbReference>
<keyword evidence="1 2" id="KW-0732">Signal</keyword>
<evidence type="ECO:0000256" key="2">
    <source>
        <dbReference type="SAM" id="SignalP"/>
    </source>
</evidence>
<dbReference type="Proteomes" id="UP000235994">
    <property type="component" value="Unassembled WGS sequence"/>
</dbReference>
<accession>A0A2N8KN34</accession>
<dbReference type="EMBL" id="POQS01000001">
    <property type="protein sequence ID" value="PND34864.1"/>
    <property type="molecule type" value="Genomic_DNA"/>
</dbReference>
<reference evidence="3 4" key="1">
    <citation type="submission" date="2018-01" db="EMBL/GenBank/DDBJ databases">
        <title>The draft genome of an aniline degradation strain ANB-1.</title>
        <authorList>
            <person name="Zhang L."/>
            <person name="Jiang J."/>
        </authorList>
    </citation>
    <scope>NUCLEOTIDE SEQUENCE [LARGE SCALE GENOMIC DNA]</scope>
    <source>
        <strain evidence="3 4">ANB-1</strain>
    </source>
</reference>
<dbReference type="AlphaFoldDB" id="A0A2N8KN34"/>
<dbReference type="CDD" id="cd13589">
    <property type="entry name" value="PBP2_polyamine_RpCGA009"/>
    <property type="match status" value="1"/>
</dbReference>
<protein>
    <submittedName>
        <fullName evidence="3">ABC transporter substrate-binding protein</fullName>
    </submittedName>
</protein>
<dbReference type="GO" id="GO:0030288">
    <property type="term" value="C:outer membrane-bounded periplasmic space"/>
    <property type="evidence" value="ECO:0007669"/>
    <property type="project" value="TreeGrafter"/>
</dbReference>
<dbReference type="InterPro" id="IPR006059">
    <property type="entry name" value="SBP"/>
</dbReference>
<sequence length="344" mass="36809">MDVRISKALACAAVVGMFAWAGQTHAADLVVGLFGGSFLDASRECQIKAFEKKTGARVRTKLGSSAQFAAAVRATGGKSDFDVVYLDNSLATQLRNEKLLEPIDRARLANAKSVAPSAFDGESPYYVSFMTGSTVIVYDTTQVKTPPKSWNDLADPAYEGKLAIGDISGTAGSQFLLALNRMRGGTLDNLDPGFAAIAPLARASALLYTQADQIVSLFERKEIAVAVWYSDRAGSAIDSGLPLAVVYPEEGAVGILPSVAIPKGSKQTELATQYIDALLSKEVQTCFAEKKYAGPVNTEVRLSEKASRIVAVGKHFDELWLPDPAAVARGMPAWVGRWQREVAR</sequence>